<evidence type="ECO:0000313" key="2">
    <source>
        <dbReference type="EMBL" id="TQN45861.1"/>
    </source>
</evidence>
<evidence type="ECO:0000259" key="1">
    <source>
        <dbReference type="Pfam" id="PF13649"/>
    </source>
</evidence>
<dbReference type="InterPro" id="IPR041698">
    <property type="entry name" value="Methyltransf_25"/>
</dbReference>
<dbReference type="Proteomes" id="UP000320085">
    <property type="component" value="Unassembled WGS sequence"/>
</dbReference>
<dbReference type="Pfam" id="PF13649">
    <property type="entry name" value="Methyltransf_25"/>
    <property type="match status" value="1"/>
</dbReference>
<dbReference type="SUPFAM" id="SSF53335">
    <property type="entry name" value="S-adenosyl-L-methionine-dependent methyltransferases"/>
    <property type="match status" value="1"/>
</dbReference>
<name>A0A543PP60_9MICO</name>
<evidence type="ECO:0000313" key="3">
    <source>
        <dbReference type="Proteomes" id="UP000320085"/>
    </source>
</evidence>
<sequence length="199" mass="20929">MSTGYALAYRLGITPWERAGEVAKAGFDALLAREEAERSRPPGRALDLGCGRGQHTHELAARGWEAVGVDNIPRAVEAARSAAGPGATFVVGDVTDLSESTLGTFDFFLDVGCFHGLGADERRAQGGGVTALARPGATLLMLAFQPTPLPLVPDGVTRADIEAAFGGWQLLSVEPADTSGMPGPLKRTTPQWYRLRNGA</sequence>
<gene>
    <name evidence="2" type="ORF">FHX52_2562</name>
</gene>
<protein>
    <submittedName>
        <fullName evidence="2">Methyltransferase family protein</fullName>
    </submittedName>
</protein>
<dbReference type="RefSeq" id="WP_141822560.1">
    <property type="nucleotide sequence ID" value="NZ_BAAAQC010000010.1"/>
</dbReference>
<dbReference type="GO" id="GO:0032259">
    <property type="term" value="P:methylation"/>
    <property type="evidence" value="ECO:0007669"/>
    <property type="project" value="UniProtKB-KW"/>
</dbReference>
<dbReference type="GO" id="GO:0008168">
    <property type="term" value="F:methyltransferase activity"/>
    <property type="evidence" value="ECO:0007669"/>
    <property type="project" value="UniProtKB-KW"/>
</dbReference>
<organism evidence="2 3">
    <name type="scientific">Humibacillus xanthopallidus</name>
    <dbReference type="NCBI Taxonomy" id="412689"/>
    <lineage>
        <taxon>Bacteria</taxon>
        <taxon>Bacillati</taxon>
        <taxon>Actinomycetota</taxon>
        <taxon>Actinomycetes</taxon>
        <taxon>Micrococcales</taxon>
        <taxon>Intrasporangiaceae</taxon>
        <taxon>Humibacillus</taxon>
    </lineage>
</organism>
<keyword evidence="2" id="KW-0808">Transferase</keyword>
<reference evidence="2 3" key="1">
    <citation type="submission" date="2019-06" db="EMBL/GenBank/DDBJ databases">
        <title>Sequencing the genomes of 1000 actinobacteria strains.</title>
        <authorList>
            <person name="Klenk H.-P."/>
        </authorList>
    </citation>
    <scope>NUCLEOTIDE SEQUENCE [LARGE SCALE GENOMIC DNA]</scope>
    <source>
        <strain evidence="2 3">DSM 21776</strain>
    </source>
</reference>
<proteinExistence type="predicted"/>
<keyword evidence="2" id="KW-0489">Methyltransferase</keyword>
<dbReference type="AlphaFoldDB" id="A0A543PP60"/>
<accession>A0A543PP60</accession>
<dbReference type="OrthoDB" id="9786503at2"/>
<comment type="caution">
    <text evidence="2">The sequence shown here is derived from an EMBL/GenBank/DDBJ whole genome shotgun (WGS) entry which is preliminary data.</text>
</comment>
<dbReference type="CDD" id="cd02440">
    <property type="entry name" value="AdoMet_MTases"/>
    <property type="match status" value="1"/>
</dbReference>
<dbReference type="InterPro" id="IPR029063">
    <property type="entry name" value="SAM-dependent_MTases_sf"/>
</dbReference>
<dbReference type="EMBL" id="VFQF01000002">
    <property type="protein sequence ID" value="TQN45861.1"/>
    <property type="molecule type" value="Genomic_DNA"/>
</dbReference>
<dbReference type="Gene3D" id="3.40.50.150">
    <property type="entry name" value="Vaccinia Virus protein VP39"/>
    <property type="match status" value="1"/>
</dbReference>
<feature type="domain" description="Methyltransferase" evidence="1">
    <location>
        <begin position="46"/>
        <end position="124"/>
    </location>
</feature>